<proteinExistence type="predicted"/>
<name>S2J6Z3_MUCC1</name>
<dbReference type="VEuPathDB" id="FungiDB:HMPREF1544_07859"/>
<dbReference type="Proteomes" id="UP000014254">
    <property type="component" value="Unassembled WGS sequence"/>
</dbReference>
<dbReference type="OrthoDB" id="2285625at2759"/>
<keyword evidence="1" id="KW-1133">Transmembrane helix</keyword>
<dbReference type="EMBL" id="KE124013">
    <property type="protein sequence ID" value="EPB85399.1"/>
    <property type="molecule type" value="Genomic_DNA"/>
</dbReference>
<accession>S2J6Z3</accession>
<protein>
    <submittedName>
        <fullName evidence="2">Uncharacterized protein</fullName>
    </submittedName>
</protein>
<reference evidence="3" key="1">
    <citation type="submission" date="2013-05" db="EMBL/GenBank/DDBJ databases">
        <title>The Genome sequence of Mucor circinelloides f. circinelloides 1006PhL.</title>
        <authorList>
            <consortium name="The Broad Institute Genomics Platform"/>
            <person name="Cuomo C."/>
            <person name="Earl A."/>
            <person name="Findley K."/>
            <person name="Lee S.C."/>
            <person name="Walker B."/>
            <person name="Young S."/>
            <person name="Zeng Q."/>
            <person name="Gargeya S."/>
            <person name="Fitzgerald M."/>
            <person name="Haas B."/>
            <person name="Abouelleil A."/>
            <person name="Allen A.W."/>
            <person name="Alvarado L."/>
            <person name="Arachchi H.M."/>
            <person name="Berlin A.M."/>
            <person name="Chapman S.B."/>
            <person name="Gainer-Dewar J."/>
            <person name="Goldberg J."/>
            <person name="Griggs A."/>
            <person name="Gujja S."/>
            <person name="Hansen M."/>
            <person name="Howarth C."/>
            <person name="Imamovic A."/>
            <person name="Ireland A."/>
            <person name="Larimer J."/>
            <person name="McCowan C."/>
            <person name="Murphy C."/>
            <person name="Pearson M."/>
            <person name="Poon T.W."/>
            <person name="Priest M."/>
            <person name="Roberts A."/>
            <person name="Saif S."/>
            <person name="Shea T."/>
            <person name="Sisk P."/>
            <person name="Sykes S."/>
            <person name="Wortman J."/>
            <person name="Nusbaum C."/>
            <person name="Birren B."/>
        </authorList>
    </citation>
    <scope>NUCLEOTIDE SEQUENCE [LARGE SCALE GENOMIC DNA]</scope>
    <source>
        <strain evidence="3">1006PhL</strain>
    </source>
</reference>
<evidence type="ECO:0000313" key="2">
    <source>
        <dbReference type="EMBL" id="EPB85399.1"/>
    </source>
</evidence>
<evidence type="ECO:0000256" key="1">
    <source>
        <dbReference type="SAM" id="Phobius"/>
    </source>
</evidence>
<sequence>MLKTVAGEVGAMFVESIIVVGTLWILVSQVDVFLSNSALDDCAYDTNIADLSQITFDIVKKQESSVRWKEVIIQYGPFQLLVMGGIWGDFNDKRSGKAFLGCSVPFSMPKNQHDGFVCYLSSSRPASYHQTYRYLRDYSKLDSRLQFAFISQRFKAAGLSAVHPLFFKEHTKTAAASNATLSLIGSHILASYVSGETRKEEIEEYLQMLKRNKAIERLLVKKEENAVFTTMAEFWDMHSTAIKSGDGLAKVIIQKLCLMEKATLVKSPVNMNHVDGENKSRLLDIMKKGLSSAVAKANKSRVRCFKEKFC</sequence>
<dbReference type="AlphaFoldDB" id="S2J6Z3"/>
<organism evidence="2 3">
    <name type="scientific">Mucor circinelloides f. circinelloides (strain 1006PhL)</name>
    <name type="common">Mucormycosis agent</name>
    <name type="synonym">Calyptromyces circinelloides</name>
    <dbReference type="NCBI Taxonomy" id="1220926"/>
    <lineage>
        <taxon>Eukaryota</taxon>
        <taxon>Fungi</taxon>
        <taxon>Fungi incertae sedis</taxon>
        <taxon>Mucoromycota</taxon>
        <taxon>Mucoromycotina</taxon>
        <taxon>Mucoromycetes</taxon>
        <taxon>Mucorales</taxon>
        <taxon>Mucorineae</taxon>
        <taxon>Mucoraceae</taxon>
        <taxon>Mucor</taxon>
    </lineage>
</organism>
<dbReference type="InParanoid" id="S2J6Z3"/>
<evidence type="ECO:0000313" key="3">
    <source>
        <dbReference type="Proteomes" id="UP000014254"/>
    </source>
</evidence>
<gene>
    <name evidence="2" type="ORF">HMPREF1544_07859</name>
</gene>
<keyword evidence="1" id="KW-0812">Transmembrane</keyword>
<keyword evidence="3" id="KW-1185">Reference proteome</keyword>
<feature type="transmembrane region" description="Helical" evidence="1">
    <location>
        <begin position="9"/>
        <end position="27"/>
    </location>
</feature>
<dbReference type="OMA" id="WIMITSI"/>
<keyword evidence="1" id="KW-0472">Membrane</keyword>